<keyword evidence="3" id="KW-1185">Reference proteome</keyword>
<dbReference type="OrthoDB" id="5580261at2759"/>
<protein>
    <submittedName>
        <fullName evidence="2">Fungal protein</fullName>
    </submittedName>
</protein>
<name>S9XID6_SCHCR</name>
<sequence length="161" mass="18442">MQSRLLQGTFLSRTTIHRTFPPVKVISSYFRPSLYPKYPRFSTRHQSQNHTTQKNHKLWNRCLKLAGKQAEKFKNKPFSYVIAFLFLHEITAILPLPVFFLLFHSLDWIPPGLPVEYLDKGSGVASRIFEKMGYNLPIEQVSKVLIDGAAAYACVKVCVVA</sequence>
<dbReference type="GeneID" id="25038884"/>
<evidence type="ECO:0000313" key="3">
    <source>
        <dbReference type="Proteomes" id="UP000015464"/>
    </source>
</evidence>
<dbReference type="RefSeq" id="XP_013022024.1">
    <property type="nucleotide sequence ID" value="XM_013166570.1"/>
</dbReference>
<keyword evidence="1" id="KW-0812">Transmembrane</keyword>
<dbReference type="GO" id="GO:0005739">
    <property type="term" value="C:mitochondrion"/>
    <property type="evidence" value="ECO:0007669"/>
    <property type="project" value="TreeGrafter"/>
</dbReference>
<dbReference type="eggNOG" id="ENOG502S09K">
    <property type="taxonomic scope" value="Eukaryota"/>
</dbReference>
<reference evidence="2 3" key="1">
    <citation type="journal article" date="2011" name="Science">
        <title>Comparative functional genomics of the fission yeasts.</title>
        <authorList>
            <person name="Rhind N."/>
            <person name="Chen Z."/>
            <person name="Yassour M."/>
            <person name="Thompson D.A."/>
            <person name="Haas B.J."/>
            <person name="Habib N."/>
            <person name="Wapinski I."/>
            <person name="Roy S."/>
            <person name="Lin M.F."/>
            <person name="Heiman D.I."/>
            <person name="Young S.K."/>
            <person name="Furuya K."/>
            <person name="Guo Y."/>
            <person name="Pidoux A."/>
            <person name="Chen H.M."/>
            <person name="Robbertse B."/>
            <person name="Goldberg J.M."/>
            <person name="Aoki K."/>
            <person name="Bayne E.H."/>
            <person name="Berlin A.M."/>
            <person name="Desjardins C.A."/>
            <person name="Dobbs E."/>
            <person name="Dukaj L."/>
            <person name="Fan L."/>
            <person name="FitzGerald M.G."/>
            <person name="French C."/>
            <person name="Gujja S."/>
            <person name="Hansen K."/>
            <person name="Keifenheim D."/>
            <person name="Levin J.Z."/>
            <person name="Mosher R.A."/>
            <person name="Mueller C.A."/>
            <person name="Pfiffner J."/>
            <person name="Priest M."/>
            <person name="Russ C."/>
            <person name="Smialowska A."/>
            <person name="Swoboda P."/>
            <person name="Sykes S.M."/>
            <person name="Vaughn M."/>
            <person name="Vengrova S."/>
            <person name="Yoder R."/>
            <person name="Zeng Q."/>
            <person name="Allshire R."/>
            <person name="Baulcombe D."/>
            <person name="Birren B.W."/>
            <person name="Brown W."/>
            <person name="Ekwall K."/>
            <person name="Kellis M."/>
            <person name="Leatherwood J."/>
            <person name="Levin H."/>
            <person name="Margalit H."/>
            <person name="Martienssen R."/>
            <person name="Nieduszynski C.A."/>
            <person name="Spatafora J.W."/>
            <person name="Friedman N."/>
            <person name="Dalgaard J.Z."/>
            <person name="Baumann P."/>
            <person name="Niki H."/>
            <person name="Regev A."/>
            <person name="Nusbaum C."/>
        </authorList>
    </citation>
    <scope>NUCLEOTIDE SEQUENCE [LARGE SCALE GENOMIC DNA]</scope>
    <source>
        <strain evidence="3">OY26 / ATCC MYA-4695 / CBS 11777 / NBRC 106824 / NRRL Y48691</strain>
    </source>
</reference>
<dbReference type="EMBL" id="KE546988">
    <property type="protein sequence ID" value="EPY53426.1"/>
    <property type="molecule type" value="Genomic_DNA"/>
</dbReference>
<accession>S9XID6</accession>
<gene>
    <name evidence="2" type="ORF">SPOG_04571</name>
</gene>
<evidence type="ECO:0000313" key="2">
    <source>
        <dbReference type="EMBL" id="EPY53426.1"/>
    </source>
</evidence>
<organism evidence="2 3">
    <name type="scientific">Schizosaccharomyces cryophilus (strain OY26 / ATCC MYA-4695 / CBS 11777 / NBRC 106824 / NRRL Y48691)</name>
    <name type="common">Fission yeast</name>
    <dbReference type="NCBI Taxonomy" id="653667"/>
    <lineage>
        <taxon>Eukaryota</taxon>
        <taxon>Fungi</taxon>
        <taxon>Dikarya</taxon>
        <taxon>Ascomycota</taxon>
        <taxon>Taphrinomycotina</taxon>
        <taxon>Schizosaccharomycetes</taxon>
        <taxon>Schizosaccharomycetales</taxon>
        <taxon>Schizosaccharomycetaceae</taxon>
        <taxon>Schizosaccharomyces</taxon>
    </lineage>
</organism>
<dbReference type="InterPro" id="IPR018811">
    <property type="entry name" value="MRX11"/>
</dbReference>
<dbReference type="Proteomes" id="UP000015464">
    <property type="component" value="Unassembled WGS sequence"/>
</dbReference>
<feature type="transmembrane region" description="Helical" evidence="1">
    <location>
        <begin position="78"/>
        <end position="103"/>
    </location>
</feature>
<dbReference type="Pfam" id="PF10306">
    <property type="entry name" value="FLILHELTA"/>
    <property type="match status" value="1"/>
</dbReference>
<dbReference type="HOGENOM" id="CLU_1678958_0_0_1"/>
<proteinExistence type="predicted"/>
<dbReference type="OMA" id="WNRCLKL"/>
<evidence type="ECO:0000256" key="1">
    <source>
        <dbReference type="SAM" id="Phobius"/>
    </source>
</evidence>
<dbReference type="PANTHER" id="PTHR28002">
    <property type="entry name" value="MIOREX COMPLEX COMPONENT 11"/>
    <property type="match status" value="1"/>
</dbReference>
<keyword evidence="1" id="KW-0472">Membrane</keyword>
<dbReference type="AlphaFoldDB" id="S9XID6"/>
<dbReference type="PANTHER" id="PTHR28002:SF1">
    <property type="entry name" value="MIOREX COMPLEX COMPONENT 11"/>
    <property type="match status" value="1"/>
</dbReference>
<keyword evidence="1" id="KW-1133">Transmembrane helix</keyword>